<proteinExistence type="predicted"/>
<dbReference type="RefSeq" id="WP_220227352.1">
    <property type="nucleotide sequence ID" value="NZ_JAICBX010000001.1"/>
</dbReference>
<dbReference type="AlphaFoldDB" id="A0AAE2ZKJ5"/>
<feature type="compositionally biased region" description="Basic and acidic residues" evidence="1">
    <location>
        <begin position="1"/>
        <end position="18"/>
    </location>
</feature>
<protein>
    <submittedName>
        <fullName evidence="3">Uncharacterized protein</fullName>
    </submittedName>
</protein>
<evidence type="ECO:0000256" key="1">
    <source>
        <dbReference type="SAM" id="MobiDB-lite"/>
    </source>
</evidence>
<sequence length="64" mass="6882">MSDERNVPKAEAEADLKQTQETSLPNALPNTDHSPHPGANHWRTAGIAGAIVIVVLLLLVFGLR</sequence>
<keyword evidence="2" id="KW-0472">Membrane</keyword>
<dbReference type="EMBL" id="JAICBX010000001">
    <property type="protein sequence ID" value="MBW8636691.1"/>
    <property type="molecule type" value="Genomic_DNA"/>
</dbReference>
<evidence type="ECO:0000256" key="2">
    <source>
        <dbReference type="SAM" id="Phobius"/>
    </source>
</evidence>
<evidence type="ECO:0000313" key="4">
    <source>
        <dbReference type="Proteomes" id="UP001196509"/>
    </source>
</evidence>
<gene>
    <name evidence="3" type="ORF">K1W69_05760</name>
</gene>
<name>A0AAE2ZKJ5_9HYPH</name>
<keyword evidence="2" id="KW-1133">Transmembrane helix</keyword>
<organism evidence="3 4">
    <name type="scientific">Flavimaribacter sediminis</name>
    <dbReference type="NCBI Taxonomy" id="2865987"/>
    <lineage>
        <taxon>Bacteria</taxon>
        <taxon>Pseudomonadati</taxon>
        <taxon>Pseudomonadota</taxon>
        <taxon>Alphaproteobacteria</taxon>
        <taxon>Hyphomicrobiales</taxon>
        <taxon>Rhizobiaceae</taxon>
        <taxon>Flavimaribacter</taxon>
    </lineage>
</organism>
<reference evidence="3" key="1">
    <citation type="submission" date="2021-08" db="EMBL/GenBank/DDBJ databases">
        <title>Hoeflea bacterium WL0058 sp. nov., isolated from the sediment.</title>
        <authorList>
            <person name="Wang L."/>
            <person name="Zhang D."/>
        </authorList>
    </citation>
    <scope>NUCLEOTIDE SEQUENCE</scope>
    <source>
        <strain evidence="3">WL0058</strain>
    </source>
</reference>
<feature type="transmembrane region" description="Helical" evidence="2">
    <location>
        <begin position="42"/>
        <end position="63"/>
    </location>
</feature>
<keyword evidence="4" id="KW-1185">Reference proteome</keyword>
<keyword evidence="2" id="KW-0812">Transmembrane</keyword>
<feature type="compositionally biased region" description="Polar residues" evidence="1">
    <location>
        <begin position="19"/>
        <end position="32"/>
    </location>
</feature>
<evidence type="ECO:0000313" key="3">
    <source>
        <dbReference type="EMBL" id="MBW8636691.1"/>
    </source>
</evidence>
<dbReference type="Proteomes" id="UP001196509">
    <property type="component" value="Unassembled WGS sequence"/>
</dbReference>
<feature type="region of interest" description="Disordered" evidence="1">
    <location>
        <begin position="1"/>
        <end position="41"/>
    </location>
</feature>
<accession>A0AAE2ZKJ5</accession>
<comment type="caution">
    <text evidence="3">The sequence shown here is derived from an EMBL/GenBank/DDBJ whole genome shotgun (WGS) entry which is preliminary data.</text>
</comment>